<evidence type="ECO:0000313" key="4">
    <source>
        <dbReference type="Proteomes" id="UP000293865"/>
    </source>
</evidence>
<comment type="caution">
    <text evidence="3">The sequence shown here is derived from an EMBL/GenBank/DDBJ whole genome shotgun (WGS) entry which is preliminary data.</text>
</comment>
<feature type="transmembrane region" description="Helical" evidence="1">
    <location>
        <begin position="144"/>
        <end position="163"/>
    </location>
</feature>
<proteinExistence type="predicted"/>
<evidence type="ECO:0000313" key="3">
    <source>
        <dbReference type="EMBL" id="RXZ67564.1"/>
    </source>
</evidence>
<feature type="transmembrane region" description="Helical" evidence="1">
    <location>
        <begin position="359"/>
        <end position="383"/>
    </location>
</feature>
<sequence>MDSLNALLEGFATALQPQYLLYALFGVFIGTAVGVLPGIGPAMTVALLLPLTYTLDPTGALIVFAGIYYGGMYGGSTTSILLNTPGESSSIATALEGNRMAKAGRGAAALATAALGSFVAGTIATVALTFLAPGIARLAVQLGPADYFALIVVAFLTVGALLGSSVPRGLVSLGLGLMLGLVGTEVLSGQQRYTLGIPTLSDGIDVVLIAVGLFALGEALYVASRLRHGAVAVIPVTRGRHNRMSRRDWARSWRPWLRGTAIGFPIGTIPAGGADVATFLSYATERKLAKGGAKAEFGRGAIEGVAGPEAANNAAAAGVLVPLLTLGLPTTATAAIILSAFQTYGIRPGPQLFETQAGLVWALIASLYIGNVMLLVLNLPLVGMWVKVLRIPRPYLYAGILSFAALGAYALHFNVFDTLILLVIGLIGFLMRRYGYPVAPMVVGGILGPMAEEQLRKSMAISQGDLLYLVHSPFAIVAYATLALIIGLGVWLKRRKARLESTPTLVPTGAITAVDEREPEKS</sequence>
<feature type="domain" description="DUF112" evidence="2">
    <location>
        <begin position="20"/>
        <end position="442"/>
    </location>
</feature>
<dbReference type="Proteomes" id="UP000293865">
    <property type="component" value="Unassembled WGS sequence"/>
</dbReference>
<feature type="transmembrane region" description="Helical" evidence="1">
    <location>
        <begin position="314"/>
        <end position="338"/>
    </location>
</feature>
<gene>
    <name evidence="3" type="ORF">ESP51_17310</name>
</gene>
<feature type="transmembrane region" description="Helical" evidence="1">
    <location>
        <begin position="471"/>
        <end position="492"/>
    </location>
</feature>
<feature type="transmembrane region" description="Helical" evidence="1">
    <location>
        <begin position="169"/>
        <end position="188"/>
    </location>
</feature>
<feature type="transmembrane region" description="Helical" evidence="1">
    <location>
        <begin position="107"/>
        <end position="132"/>
    </location>
</feature>
<dbReference type="EMBL" id="SDPN01000045">
    <property type="protein sequence ID" value="RXZ67564.1"/>
    <property type="molecule type" value="Genomic_DNA"/>
</dbReference>
<dbReference type="Pfam" id="PF01970">
    <property type="entry name" value="TctA"/>
    <property type="match status" value="1"/>
</dbReference>
<evidence type="ECO:0000259" key="2">
    <source>
        <dbReference type="Pfam" id="PF01970"/>
    </source>
</evidence>
<protein>
    <submittedName>
        <fullName evidence="3">Tripartite tricarboxylate transporter permease</fullName>
    </submittedName>
</protein>
<dbReference type="InterPro" id="IPR002823">
    <property type="entry name" value="DUF112_TM"/>
</dbReference>
<name>A0A4Q2KQA0_9MICO</name>
<feature type="transmembrane region" description="Helical" evidence="1">
    <location>
        <begin position="20"/>
        <end position="39"/>
    </location>
</feature>
<dbReference type="OrthoDB" id="9781349at2"/>
<dbReference type="PANTHER" id="PTHR35342">
    <property type="entry name" value="TRICARBOXYLIC TRANSPORT PROTEIN"/>
    <property type="match status" value="1"/>
</dbReference>
<keyword evidence="1" id="KW-0812">Transmembrane</keyword>
<keyword evidence="1" id="KW-1133">Transmembrane helix</keyword>
<dbReference type="AlphaFoldDB" id="A0A4Q2KQA0"/>
<organism evidence="3 4">
    <name type="scientific">Agromyces albus</name>
    <dbReference type="NCBI Taxonomy" id="205332"/>
    <lineage>
        <taxon>Bacteria</taxon>
        <taxon>Bacillati</taxon>
        <taxon>Actinomycetota</taxon>
        <taxon>Actinomycetes</taxon>
        <taxon>Micrococcales</taxon>
        <taxon>Microbacteriaceae</taxon>
        <taxon>Agromyces</taxon>
    </lineage>
</organism>
<evidence type="ECO:0000256" key="1">
    <source>
        <dbReference type="SAM" id="Phobius"/>
    </source>
</evidence>
<feature type="transmembrane region" description="Helical" evidence="1">
    <location>
        <begin position="395"/>
        <end position="427"/>
    </location>
</feature>
<keyword evidence="1" id="KW-0472">Membrane</keyword>
<reference evidence="3 4" key="1">
    <citation type="submission" date="2019-01" db="EMBL/GenBank/DDBJ databases">
        <title>Agromyces.</title>
        <authorList>
            <person name="Li J."/>
        </authorList>
    </citation>
    <scope>NUCLEOTIDE SEQUENCE [LARGE SCALE GENOMIC DNA]</scope>
    <source>
        <strain evidence="3 4">DSM 15934</strain>
    </source>
</reference>
<dbReference type="RefSeq" id="WP_129522143.1">
    <property type="nucleotide sequence ID" value="NZ_SDPN01000045.1"/>
</dbReference>
<dbReference type="PANTHER" id="PTHR35342:SF5">
    <property type="entry name" value="TRICARBOXYLIC TRANSPORT PROTEIN"/>
    <property type="match status" value="1"/>
</dbReference>
<keyword evidence="4" id="KW-1185">Reference proteome</keyword>
<feature type="transmembrane region" description="Helical" evidence="1">
    <location>
        <begin position="200"/>
        <end position="223"/>
    </location>
</feature>
<accession>A0A4Q2KQA0</accession>